<dbReference type="GO" id="GO:0005794">
    <property type="term" value="C:Golgi apparatus"/>
    <property type="evidence" value="ECO:0007669"/>
    <property type="project" value="TreeGrafter"/>
</dbReference>
<reference evidence="3 4" key="2">
    <citation type="submission" date="2018-11" db="EMBL/GenBank/DDBJ databases">
        <authorList>
            <consortium name="Pathogen Informatics"/>
        </authorList>
    </citation>
    <scope>NUCLEOTIDE SEQUENCE [LARGE SCALE GENOMIC DNA]</scope>
</reference>
<dbReference type="PANTHER" id="PTHR46515">
    <property type="entry name" value="TATA ELEMENT MODULATORY FACTOR TMF1"/>
    <property type="match status" value="1"/>
</dbReference>
<protein>
    <submittedName>
        <fullName evidence="5">TMF_TATA_bd domain-containing protein</fullName>
    </submittedName>
</protein>
<dbReference type="Proteomes" id="UP000274504">
    <property type="component" value="Unassembled WGS sequence"/>
</dbReference>
<reference evidence="5" key="1">
    <citation type="submission" date="2016-04" db="UniProtKB">
        <authorList>
            <consortium name="WormBaseParasite"/>
        </authorList>
    </citation>
    <scope>IDENTIFICATION</scope>
</reference>
<name>A0A158QFW2_HYMDI</name>
<sequence length="857" mass="95036">MAWWSSVSSVSRLAHTALKEAQRKLDKVLDIDEDVPPLGDQSLSSFHVYSDFDGNVSHLSDSAETFPDLATSLGNTTSKRDRQASSSLSSGLMPESEDAEEFLESAVHEQVRPQSALSSSLAADQGDACNSMEMSTSGTLAIEAPPPPKPPSSIEDNVNSKEIEEKTEEESIKGEVEGSLENLPKQATSSLLKSRVDDESGGTTTSSEIEVISTYPNASLDVLYQRLSEATKLLEAREAKLVEICGTNLSLQEVNEFLHTKLEEAGLPHDFNTADLQSLTDEFTERLSTTEKKLQAASRERDQLKAQLASATKSTELNLKRSYDEHEKVLKSRCVKLEATLAEKEAQLADLLSEGNRMAQEQLKTNNLVKTLRSKTKTLESEKEKINDNLTKAQAEIDSLKSDLSILRDNEIKLQESFNQMTRKNLKLEKEVSVVKVELEASKEKAEALNRVRLELVNKLSESTEGLASAQAALIEAKTRGEAIRDVEEEQQTLRDEVSTLRAQLDEARVAAARQKVEADQRLQQVRQEVEHYREQLAGSESRLESLGETTTSVVKPLLQQIQSLQSKLNDQTKTFEDTEHSLLSQITDFKKRLEAAERTDRQFQDRINEAETAADALRLELTLERENSSRLHDRISQYNLQASADKIQLERLHSELDSLHQQITALEDSRDSANSALTAEREELMNLRAELNKTKSELAHALSNSSLLTTTVAATSHSPTSSEIQPPRPSNLSSSSHILAETLTGQSSPSSPSVSQSSVMPTGHFASSLSFLQSQLRQREGEVGQLRREVARLNEKHEHLLAELSEQSAKAESRLSLLSLEVDVEGKSLSQRYEVLLQLYALNKNMGFESAVALYC</sequence>
<evidence type="ECO:0000313" key="3">
    <source>
        <dbReference type="EMBL" id="VDL61969.1"/>
    </source>
</evidence>
<accession>A0A158QFW2</accession>
<feature type="compositionally biased region" description="Basic and acidic residues" evidence="2">
    <location>
        <begin position="158"/>
        <end position="176"/>
    </location>
</feature>
<keyword evidence="1" id="KW-0175">Coiled coil</keyword>
<dbReference type="AlphaFoldDB" id="A0A158QFW2"/>
<feature type="region of interest" description="Disordered" evidence="2">
    <location>
        <begin position="72"/>
        <end position="205"/>
    </location>
</feature>
<evidence type="ECO:0000256" key="1">
    <source>
        <dbReference type="SAM" id="Coils"/>
    </source>
</evidence>
<dbReference type="OrthoDB" id="74178at2759"/>
<dbReference type="GO" id="GO:0005783">
    <property type="term" value="C:endoplasmic reticulum"/>
    <property type="evidence" value="ECO:0007669"/>
    <property type="project" value="TreeGrafter"/>
</dbReference>
<evidence type="ECO:0000313" key="4">
    <source>
        <dbReference type="Proteomes" id="UP000274504"/>
    </source>
</evidence>
<feature type="coiled-coil region" evidence="1">
    <location>
        <begin position="770"/>
        <end position="822"/>
    </location>
</feature>
<organism evidence="5">
    <name type="scientific">Hymenolepis diminuta</name>
    <name type="common">Rat tapeworm</name>
    <dbReference type="NCBI Taxonomy" id="6216"/>
    <lineage>
        <taxon>Eukaryota</taxon>
        <taxon>Metazoa</taxon>
        <taxon>Spiralia</taxon>
        <taxon>Lophotrochozoa</taxon>
        <taxon>Platyhelminthes</taxon>
        <taxon>Cestoda</taxon>
        <taxon>Eucestoda</taxon>
        <taxon>Cyclophyllidea</taxon>
        <taxon>Hymenolepididae</taxon>
        <taxon>Hymenolepis</taxon>
    </lineage>
</organism>
<proteinExistence type="predicted"/>
<dbReference type="InterPro" id="IPR052602">
    <property type="entry name" value="Growth_transcription_reg"/>
</dbReference>
<feature type="region of interest" description="Disordered" evidence="2">
    <location>
        <begin position="713"/>
        <end position="735"/>
    </location>
</feature>
<gene>
    <name evidence="3" type="ORF">HDID_LOCUS9584</name>
</gene>
<feature type="coiled-coil region" evidence="1">
    <location>
        <begin position="594"/>
        <end position="705"/>
    </location>
</feature>
<dbReference type="WBParaSite" id="HDID_0000958601-mRNA-1">
    <property type="protein sequence ID" value="HDID_0000958601-mRNA-1"/>
    <property type="gene ID" value="HDID_0000958601"/>
</dbReference>
<evidence type="ECO:0000313" key="5">
    <source>
        <dbReference type="WBParaSite" id="HDID_0000958601-mRNA-1"/>
    </source>
</evidence>
<dbReference type="PANTHER" id="PTHR46515:SF1">
    <property type="entry name" value="TATA ELEMENT MODULATORY FACTOR"/>
    <property type="match status" value="1"/>
</dbReference>
<dbReference type="STRING" id="6216.A0A158QFW2"/>
<feature type="compositionally biased region" description="Polar residues" evidence="2">
    <location>
        <begin position="718"/>
        <end position="735"/>
    </location>
</feature>
<feature type="coiled-coil region" evidence="1">
    <location>
        <begin position="280"/>
        <end position="459"/>
    </location>
</feature>
<feature type="coiled-coil region" evidence="1">
    <location>
        <begin position="484"/>
        <end position="550"/>
    </location>
</feature>
<dbReference type="EMBL" id="UYSG01011332">
    <property type="protein sequence ID" value="VDL61969.1"/>
    <property type="molecule type" value="Genomic_DNA"/>
</dbReference>
<evidence type="ECO:0000256" key="2">
    <source>
        <dbReference type="SAM" id="MobiDB-lite"/>
    </source>
</evidence>